<dbReference type="Pfam" id="PF03378">
    <property type="entry name" value="CAS_CSE1"/>
    <property type="match status" value="1"/>
</dbReference>
<dbReference type="InterPro" id="IPR016024">
    <property type="entry name" value="ARM-type_fold"/>
</dbReference>
<dbReference type="EnsemblMetazoa" id="SSS_5971s_mrna">
    <property type="protein sequence ID" value="KAF7494765.1"/>
    <property type="gene ID" value="SSS_5971"/>
</dbReference>
<evidence type="ECO:0000256" key="1">
    <source>
        <dbReference type="ARBA" id="ARBA00004123"/>
    </source>
</evidence>
<dbReference type="SUPFAM" id="SSF48371">
    <property type="entry name" value="ARM repeat"/>
    <property type="match status" value="1"/>
</dbReference>
<dbReference type="GO" id="GO:0006606">
    <property type="term" value="P:protein import into nucleus"/>
    <property type="evidence" value="ECO:0007669"/>
    <property type="project" value="TreeGrafter"/>
</dbReference>
<evidence type="ECO:0000256" key="7">
    <source>
        <dbReference type="ARBA" id="ARBA00022927"/>
    </source>
</evidence>
<proteinExistence type="inferred from homology"/>
<dbReference type="EMBL" id="JXLN01002016">
    <property type="protein sequence ID" value="KPM02478.1"/>
    <property type="molecule type" value="Genomic_DNA"/>
</dbReference>
<dbReference type="GO" id="GO:0006611">
    <property type="term" value="P:protein export from nucleus"/>
    <property type="evidence" value="ECO:0007669"/>
    <property type="project" value="TreeGrafter"/>
</dbReference>
<dbReference type="GO" id="GO:0031267">
    <property type="term" value="F:small GTPase binding"/>
    <property type="evidence" value="ECO:0007669"/>
    <property type="project" value="InterPro"/>
</dbReference>
<protein>
    <recommendedName>
        <fullName evidence="4">Exportin-2</fullName>
    </recommendedName>
    <alternativeName>
        <fullName evidence="9">Importin-alpha re-exporter</fullName>
    </alternativeName>
</protein>
<keyword evidence="7" id="KW-0653">Protein transport</keyword>
<gene>
    <name evidence="12" type="ORF">QR98_0008920</name>
    <name evidence="11" type="ORF">SSS_5971</name>
</gene>
<evidence type="ECO:0000256" key="5">
    <source>
        <dbReference type="ARBA" id="ARBA00022448"/>
    </source>
</evidence>
<reference evidence="14" key="2">
    <citation type="journal article" date="2020" name="PLoS Negl. Trop. Dis.">
        <title>High-quality nuclear genome for Sarcoptes scabiei-A critical resource for a neglected parasite.</title>
        <authorList>
            <person name="Korhonen P.K."/>
            <person name="Gasser R.B."/>
            <person name="Ma G."/>
            <person name="Wang T."/>
            <person name="Stroehlein A.J."/>
            <person name="Young N.D."/>
            <person name="Ang C.S."/>
            <person name="Fernando D.D."/>
            <person name="Lu H.C."/>
            <person name="Taylor S."/>
            <person name="Reynolds S.L."/>
            <person name="Mofiz E."/>
            <person name="Najaraj S.H."/>
            <person name="Gowda H."/>
            <person name="Madugundu A."/>
            <person name="Renuse S."/>
            <person name="Holt D."/>
            <person name="Pandey A."/>
            <person name="Papenfuss A.T."/>
            <person name="Fischer K."/>
        </authorList>
    </citation>
    <scope>NUCLEOTIDE SEQUENCE [LARGE SCALE GENOMIC DNA]</scope>
</reference>
<dbReference type="PANTHER" id="PTHR10997:SF8">
    <property type="entry name" value="EXPORTIN-2"/>
    <property type="match status" value="1"/>
</dbReference>
<evidence type="ECO:0000313" key="14">
    <source>
        <dbReference type="Proteomes" id="UP000070412"/>
    </source>
</evidence>
<evidence type="ECO:0000256" key="3">
    <source>
        <dbReference type="ARBA" id="ARBA00008669"/>
    </source>
</evidence>
<dbReference type="Proteomes" id="UP000070412">
    <property type="component" value="Unassembled WGS sequence"/>
</dbReference>
<evidence type="ECO:0000256" key="8">
    <source>
        <dbReference type="ARBA" id="ARBA00023242"/>
    </source>
</evidence>
<dbReference type="GO" id="GO:0005635">
    <property type="term" value="C:nuclear envelope"/>
    <property type="evidence" value="ECO:0007669"/>
    <property type="project" value="TreeGrafter"/>
</dbReference>
<dbReference type="Pfam" id="PF03810">
    <property type="entry name" value="IBN_N"/>
    <property type="match status" value="1"/>
</dbReference>
<reference evidence="13" key="4">
    <citation type="submission" date="2022-06" db="UniProtKB">
        <authorList>
            <consortium name="EnsemblMetazoa"/>
        </authorList>
    </citation>
    <scope>IDENTIFICATION</scope>
</reference>
<comment type="subcellular location">
    <subcellularLocation>
        <location evidence="2">Cytoplasm</location>
    </subcellularLocation>
    <subcellularLocation>
        <location evidence="1">Nucleus</location>
    </subcellularLocation>
</comment>
<evidence type="ECO:0000313" key="12">
    <source>
        <dbReference type="EMBL" id="KPM02478.1"/>
    </source>
</evidence>
<evidence type="ECO:0000256" key="2">
    <source>
        <dbReference type="ARBA" id="ARBA00004496"/>
    </source>
</evidence>
<evidence type="ECO:0000256" key="9">
    <source>
        <dbReference type="ARBA" id="ARBA00030693"/>
    </source>
</evidence>
<name>A0A131ZUL0_SARSC</name>
<dbReference type="SMART" id="SM00913">
    <property type="entry name" value="IBN_N"/>
    <property type="match status" value="1"/>
</dbReference>
<keyword evidence="6" id="KW-0963">Cytoplasm</keyword>
<evidence type="ECO:0000313" key="15">
    <source>
        <dbReference type="Proteomes" id="UP000616769"/>
    </source>
</evidence>
<dbReference type="AlphaFoldDB" id="A0A131ZUL0"/>
<evidence type="ECO:0000313" key="11">
    <source>
        <dbReference type="EMBL" id="KAF7494765.1"/>
    </source>
</evidence>
<dbReference type="GO" id="GO:0005049">
    <property type="term" value="F:nuclear export signal receptor activity"/>
    <property type="evidence" value="ECO:0007669"/>
    <property type="project" value="TreeGrafter"/>
</dbReference>
<dbReference type="FunFam" id="1.25.10.10:FF:000507">
    <property type="entry name" value="Exportin-2"/>
    <property type="match status" value="1"/>
</dbReference>
<accession>A0A131ZUL0</accession>
<dbReference type="OrthoDB" id="3268246at2759"/>
<keyword evidence="14" id="KW-1185">Reference proteome</keyword>
<keyword evidence="8" id="KW-0539">Nucleus</keyword>
<reference evidence="12 15" key="1">
    <citation type="journal article" date="2015" name="Parasit. Vectors">
        <title>Draft genome of the scabies mite.</title>
        <authorList>
            <person name="Rider S.D.Jr."/>
            <person name="Morgan M.S."/>
            <person name="Arlian L.G."/>
        </authorList>
    </citation>
    <scope>NUCLEOTIDE SEQUENCE [LARGE SCALE GENOMIC DNA]</scope>
    <source>
        <strain evidence="12">Arlian Lab</strain>
    </source>
</reference>
<dbReference type="PROSITE" id="PS50166">
    <property type="entry name" value="IMPORTIN_B_NT"/>
    <property type="match status" value="1"/>
</dbReference>
<dbReference type="GO" id="GO:0005829">
    <property type="term" value="C:cytosol"/>
    <property type="evidence" value="ECO:0007669"/>
    <property type="project" value="TreeGrafter"/>
</dbReference>
<evidence type="ECO:0000259" key="10">
    <source>
        <dbReference type="PROSITE" id="PS50166"/>
    </source>
</evidence>
<evidence type="ECO:0000313" key="13">
    <source>
        <dbReference type="EnsemblMetazoa" id="KAF7494765.1"/>
    </source>
</evidence>
<dbReference type="Proteomes" id="UP000616769">
    <property type="component" value="Unassembled WGS sequence"/>
</dbReference>
<evidence type="ECO:0000256" key="4">
    <source>
        <dbReference type="ARBA" id="ARBA00018945"/>
    </source>
</evidence>
<dbReference type="EMBL" id="WVUK01000052">
    <property type="protein sequence ID" value="KAF7494765.1"/>
    <property type="molecule type" value="Genomic_DNA"/>
</dbReference>
<sequence length="978" mass="112705">MSSHSNSLEQLCSCLLQTLSPDLNVRKPAEKFVESCERQPGFSQNLLQILQKNDIDPTVKLCASIAYKNLIKKYWAPEDDADKQIINLNDRNYSKSIILALMLSGDAKIQKQLSEAVSLIGQKDFPNDWPNLLQDMMIKLDESCKNYNFHVINGILQTLTSLFKRYQYETKSERLWSEIKFVLDTFAKTFTDLFMWIVKLIPDHLSNAQNIKIILHSLLYCAEIFCSLNAQDLAEFFEDNINVWMTNFLQLLQINVKVLDNDSTDEPGVVEQLKTQICDNITIFADIYSEEFDPYLPGFINQIWSLLDTLSNQVKYDQLVSAAIKFLQVVCERGLHKDIFSKEEILHQMCSRVIIPNMEFRECEEELFEDNPEEYIRRDVEGADVQTRRRSSCELVKALAKHFEKQMSEVFSEYIQKMLMNFSQNNQGNWKSKNAAIYLVTSLVIKGGSVRLGTTSTSDLINISAFFNNVIKSDLERLNLNELPVLKADALKYIIVFRNQLSVNEILVPIFPQLIRHLSSNIVVIHSYSAICIDKILALRDPSDQHKTLIKLENINPYAIQLLEGLFGIWRFPGSEENEYSAKAILRVFVLLKDQLLPYFEVLLPKIIEKLTLVSKNPSKPHFNHYLFEILGITIQIACTKNIRAVGGFETLLFPIFQTILVQDVQEFTPYVFQILALLLEQHTIGQVPPPYMELFPFLLIPMLWERQANFEPLTRLIKSYVKNCSREIVSIGKLEPLLGVFQKLIASKANDHLGFIILNHLIIYSDSGAIAPNLMNQIFILLFQRLSHSKTSKFVSSLLVFFNLFVYKFGPKPFYDLVETLQSKMFNMVLVKLFIADARKVSGVHERKIICIGVTKILTELDFFLQPDLAELWPALMEVLVAVHELRQEDPDQQDDLVDPIDLPNEYQATYSRLVYATSKQMDLIPEISDSKLFLAKKIEELSKRFPKELSKLISLLSMEPKKFLENYLATYNVKIF</sequence>
<reference evidence="11" key="3">
    <citation type="submission" date="2020-01" db="EMBL/GenBank/DDBJ databases">
        <authorList>
            <person name="Korhonen P.K.K."/>
            <person name="Guangxu M.G."/>
            <person name="Wang T.W."/>
            <person name="Stroehlein A.J.S."/>
            <person name="Young N.D."/>
            <person name="Ang C.-S.A."/>
            <person name="Fernando D.W.F."/>
            <person name="Lu H.L."/>
            <person name="Taylor S.T."/>
            <person name="Ehtesham M.E.M."/>
            <person name="Najaraj S.H.N."/>
            <person name="Harsha G.H.G."/>
            <person name="Madugundu A.M."/>
            <person name="Renuse S.R."/>
            <person name="Holt D.H."/>
            <person name="Pandey A.P."/>
            <person name="Papenfuss A.P."/>
            <person name="Gasser R.B.G."/>
            <person name="Fischer K.F."/>
        </authorList>
    </citation>
    <scope>NUCLEOTIDE SEQUENCE</scope>
    <source>
        <strain evidence="11">SSS_KF_BRIS2020</strain>
    </source>
</reference>
<dbReference type="InterPro" id="IPR013713">
    <property type="entry name" value="XPO2_central"/>
</dbReference>
<dbReference type="Gene3D" id="1.25.10.10">
    <property type="entry name" value="Leucine-rich Repeat Variant"/>
    <property type="match status" value="1"/>
</dbReference>
<dbReference type="InterPro" id="IPR005043">
    <property type="entry name" value="XPO2_C"/>
</dbReference>
<dbReference type="Pfam" id="PF08506">
    <property type="entry name" value="Cse1"/>
    <property type="match status" value="1"/>
</dbReference>
<evidence type="ECO:0000256" key="6">
    <source>
        <dbReference type="ARBA" id="ARBA00022490"/>
    </source>
</evidence>
<feature type="domain" description="Importin N-terminal" evidence="10">
    <location>
        <begin position="29"/>
        <end position="104"/>
    </location>
</feature>
<dbReference type="InterPro" id="IPR011989">
    <property type="entry name" value="ARM-like"/>
</dbReference>
<dbReference type="PANTHER" id="PTHR10997">
    <property type="entry name" value="IMPORTIN-7, 8, 11"/>
    <property type="match status" value="1"/>
</dbReference>
<dbReference type="InterPro" id="IPR001494">
    <property type="entry name" value="Importin-beta_N"/>
</dbReference>
<keyword evidence="5" id="KW-0813">Transport</keyword>
<comment type="similarity">
    <text evidence="3">Belongs to the XPO2/CSE1 family.</text>
</comment>
<dbReference type="VEuPathDB" id="VectorBase:SSCA007172"/>
<organism evidence="12 15">
    <name type="scientific">Sarcoptes scabiei</name>
    <name type="common">Itch mite</name>
    <name type="synonym">Acarus scabiei</name>
    <dbReference type="NCBI Taxonomy" id="52283"/>
    <lineage>
        <taxon>Eukaryota</taxon>
        <taxon>Metazoa</taxon>
        <taxon>Ecdysozoa</taxon>
        <taxon>Arthropoda</taxon>
        <taxon>Chelicerata</taxon>
        <taxon>Arachnida</taxon>
        <taxon>Acari</taxon>
        <taxon>Acariformes</taxon>
        <taxon>Sarcoptiformes</taxon>
        <taxon>Astigmata</taxon>
        <taxon>Psoroptidia</taxon>
        <taxon>Sarcoptoidea</taxon>
        <taxon>Sarcoptidae</taxon>
        <taxon>Sarcoptinae</taxon>
        <taxon>Sarcoptes</taxon>
    </lineage>
</organism>